<dbReference type="PANTHER" id="PTHR33975">
    <property type="entry name" value="MYELIN-ASSOCIATED OLIGODENDROCYTE BASIC PROTEIN"/>
    <property type="match status" value="1"/>
</dbReference>
<dbReference type="STRING" id="74649.A0A2P6R689"/>
<dbReference type="InterPro" id="IPR010903">
    <property type="entry name" value="DUF1517"/>
</dbReference>
<dbReference type="PANTHER" id="PTHR33975:SF2">
    <property type="entry name" value="MYELIN-ASSOCIATED OLIGODENDROCYTE BASIC PROTEIN"/>
    <property type="match status" value="1"/>
</dbReference>
<evidence type="ECO:0000313" key="2">
    <source>
        <dbReference type="EMBL" id="PRQ41919.1"/>
    </source>
</evidence>
<protein>
    <submittedName>
        <fullName evidence="2">Uncharacterized protein</fullName>
    </submittedName>
</protein>
<keyword evidence="3" id="KW-1185">Reference proteome</keyword>
<evidence type="ECO:0000313" key="3">
    <source>
        <dbReference type="Proteomes" id="UP000238479"/>
    </source>
</evidence>
<dbReference type="Proteomes" id="UP000238479">
    <property type="component" value="Chromosome 3"/>
</dbReference>
<keyword evidence="1" id="KW-0472">Membrane</keyword>
<dbReference type="Gramene" id="PRQ41919">
    <property type="protein sequence ID" value="PRQ41919"/>
    <property type="gene ID" value="RchiOBHm_Chr3g0451981"/>
</dbReference>
<comment type="caution">
    <text evidence="2">The sequence shown here is derived from an EMBL/GenBank/DDBJ whole genome shotgun (WGS) entry which is preliminary data.</text>
</comment>
<evidence type="ECO:0000256" key="1">
    <source>
        <dbReference type="SAM" id="Phobius"/>
    </source>
</evidence>
<sequence length="166" mass="19245">MIPLLLRRGEEPPFLFFTIFLFFVIVFFFSAARARGWNPPVAVTRPTTRDNVLNYVLRLTFEEETFVNVNNIKTQNLASQRANGIHNQYIVVTILLAIEGKYMLPSINSSPELKEALQKLSSINRKTSKNRLELVRAVEVLWTPQNETNTLLEEQLLKSYPHLKHF</sequence>
<reference evidence="2 3" key="1">
    <citation type="journal article" date="2018" name="Nat. Genet.">
        <title>The Rosa genome provides new insights in the design of modern roses.</title>
        <authorList>
            <person name="Bendahmane M."/>
        </authorList>
    </citation>
    <scope>NUCLEOTIDE SEQUENCE [LARGE SCALE GENOMIC DNA]</scope>
    <source>
        <strain evidence="3">cv. Old Blush</strain>
    </source>
</reference>
<name>A0A2P6R689_ROSCH</name>
<dbReference type="InterPro" id="IPR053023">
    <property type="entry name" value="FLAP_modulator"/>
</dbReference>
<proteinExistence type="predicted"/>
<dbReference type="Pfam" id="PF07466">
    <property type="entry name" value="DUF1517"/>
    <property type="match status" value="1"/>
</dbReference>
<keyword evidence="1" id="KW-0812">Transmembrane</keyword>
<keyword evidence="1" id="KW-1133">Transmembrane helix</keyword>
<accession>A0A2P6R689</accession>
<dbReference type="EMBL" id="PDCK01000041">
    <property type="protein sequence ID" value="PRQ41919.1"/>
    <property type="molecule type" value="Genomic_DNA"/>
</dbReference>
<dbReference type="AlphaFoldDB" id="A0A2P6R689"/>
<dbReference type="GO" id="GO:0009507">
    <property type="term" value="C:chloroplast"/>
    <property type="evidence" value="ECO:0007669"/>
    <property type="project" value="TreeGrafter"/>
</dbReference>
<organism evidence="2 3">
    <name type="scientific">Rosa chinensis</name>
    <name type="common">China rose</name>
    <dbReference type="NCBI Taxonomy" id="74649"/>
    <lineage>
        <taxon>Eukaryota</taxon>
        <taxon>Viridiplantae</taxon>
        <taxon>Streptophyta</taxon>
        <taxon>Embryophyta</taxon>
        <taxon>Tracheophyta</taxon>
        <taxon>Spermatophyta</taxon>
        <taxon>Magnoliopsida</taxon>
        <taxon>eudicotyledons</taxon>
        <taxon>Gunneridae</taxon>
        <taxon>Pentapetalae</taxon>
        <taxon>rosids</taxon>
        <taxon>fabids</taxon>
        <taxon>Rosales</taxon>
        <taxon>Rosaceae</taxon>
        <taxon>Rosoideae</taxon>
        <taxon>Rosoideae incertae sedis</taxon>
        <taxon>Rosa</taxon>
    </lineage>
</organism>
<feature type="transmembrane region" description="Helical" evidence="1">
    <location>
        <begin position="14"/>
        <end position="32"/>
    </location>
</feature>
<gene>
    <name evidence="2" type="ORF">RchiOBHm_Chr3g0451981</name>
</gene>